<accession>A0ABY9ETV3</accession>
<organism evidence="2 3">
    <name type="scientific">Pseudomonas cucumis</name>
    <dbReference type="NCBI Taxonomy" id="2954082"/>
    <lineage>
        <taxon>Bacteria</taxon>
        <taxon>Pseudomonadati</taxon>
        <taxon>Pseudomonadota</taxon>
        <taxon>Gammaproteobacteria</taxon>
        <taxon>Pseudomonadales</taxon>
        <taxon>Pseudomonadaceae</taxon>
        <taxon>Pseudomonas</taxon>
    </lineage>
</organism>
<protein>
    <submittedName>
        <fullName evidence="2">CS1 type fimbrial major subunit</fullName>
    </submittedName>
</protein>
<dbReference type="Gene3D" id="2.60.40.2040">
    <property type="entry name" value="CFA/I fimbrial subunit E, pilin domain"/>
    <property type="match status" value="1"/>
</dbReference>
<evidence type="ECO:0000313" key="3">
    <source>
        <dbReference type="Proteomes" id="UP001239418"/>
    </source>
</evidence>
<dbReference type="EMBL" id="CP117454">
    <property type="protein sequence ID" value="WLG83819.1"/>
    <property type="molecule type" value="Genomic_DNA"/>
</dbReference>
<dbReference type="Pfam" id="PF04449">
    <property type="entry name" value="Fimbrial_CS1"/>
    <property type="match status" value="1"/>
</dbReference>
<feature type="chain" id="PRO_5046684081" evidence="1">
    <location>
        <begin position="24"/>
        <end position="166"/>
    </location>
</feature>
<proteinExistence type="predicted"/>
<evidence type="ECO:0000313" key="2">
    <source>
        <dbReference type="EMBL" id="WLG83819.1"/>
    </source>
</evidence>
<keyword evidence="3" id="KW-1185">Reference proteome</keyword>
<reference evidence="2 3" key="1">
    <citation type="submission" date="2023-02" db="EMBL/GenBank/DDBJ databases">
        <title>Evolution of Hrp T3SS in non-pathogenic Pseudomonas fluorescens.</title>
        <authorList>
            <person name="Liao K."/>
            <person name="Wei H."/>
            <person name="Gu Y."/>
        </authorList>
    </citation>
    <scope>NUCLEOTIDE SEQUENCE [LARGE SCALE GENOMIC DNA]</scope>
    <source>
        <strain evidence="2 3">FP1935</strain>
    </source>
</reference>
<keyword evidence="1" id="KW-0732">Signal</keyword>
<name>A0ABY9ETV3_9PSED</name>
<evidence type="ECO:0000256" key="1">
    <source>
        <dbReference type="SAM" id="SignalP"/>
    </source>
</evidence>
<dbReference type="Proteomes" id="UP001239418">
    <property type="component" value="Chromosome"/>
</dbReference>
<gene>
    <name evidence="2" type="ORF">PSH97_22395</name>
</gene>
<dbReference type="RefSeq" id="WP_305446746.1">
    <property type="nucleotide sequence ID" value="NZ_CP117453.1"/>
</dbReference>
<sequence>MIKQCAVVALTAMTVMMGSVTWAAREEHTFEVSLTIPNRSFYIVPTEPDWIHRPQRLNWDYPTSTLSSVRKNFDVRHDTSAIEARLDSLPYLSNGRPGEDIVLRVRFNGVELKSDLLPQEVVTQAEAAAGKRVLLEIEPVKPASGYRPGDYSGNVMLLFNAKAPGA</sequence>
<feature type="signal peptide" evidence="1">
    <location>
        <begin position="1"/>
        <end position="23"/>
    </location>
</feature>
<dbReference type="InterPro" id="IPR007540">
    <property type="entry name" value="Fimbrial_CS1-type"/>
</dbReference>